<gene>
    <name evidence="3" type="ORF">OHM77_03685</name>
</gene>
<reference evidence="3" key="1">
    <citation type="journal article" date="2023" name="Nat. Microbiol.">
        <title>Enrichment and characterization of a nitric oxide-reducing microbial community in a continuous bioreactor.</title>
        <authorList>
            <person name="Garrido-Amador P."/>
            <person name="Stortenbeker N."/>
            <person name="Wessels H.J.C.T."/>
            <person name="Speth D.R."/>
            <person name="Garcia-Heredia I."/>
            <person name="Kartal B."/>
        </authorList>
    </citation>
    <scope>NUCLEOTIDE SEQUENCE</scope>
    <source>
        <strain evidence="3">MAG1</strain>
    </source>
</reference>
<evidence type="ECO:0000256" key="1">
    <source>
        <dbReference type="SAM" id="MobiDB-lite"/>
    </source>
</evidence>
<evidence type="ECO:0000256" key="2">
    <source>
        <dbReference type="SAM" id="SignalP"/>
    </source>
</evidence>
<dbReference type="Proteomes" id="UP001234916">
    <property type="component" value="Chromosome"/>
</dbReference>
<feature type="signal peptide" evidence="2">
    <location>
        <begin position="1"/>
        <end position="24"/>
    </location>
</feature>
<sequence length="116" mass="12701">MKMKSIGLTTVLLTAALTAATAFAQMGSGPGGGMGPGGKGRLAWNQDYTPGWTLMSPEERSAWQAQMREVKTYEECKATQESHRSVMEERAKEKGVKLRPQRHSGCDVMKTRGLIQ</sequence>
<dbReference type="KEGG" id="npv:OHM77_03685"/>
<protein>
    <submittedName>
        <fullName evidence="3">Uncharacterized protein</fullName>
    </submittedName>
</protein>
<dbReference type="EMBL" id="CP107246">
    <property type="protein sequence ID" value="WIM06400.1"/>
    <property type="molecule type" value="Genomic_DNA"/>
</dbReference>
<keyword evidence="2" id="KW-0732">Signal</keyword>
<proteinExistence type="predicted"/>
<dbReference type="AlphaFoldDB" id="A0AA49FN82"/>
<evidence type="ECO:0000313" key="3">
    <source>
        <dbReference type="EMBL" id="WIM06400.1"/>
    </source>
</evidence>
<organism evidence="3">
    <name type="scientific">Candidatus Nitricoxidivorans perseverans</name>
    <dbReference type="NCBI Taxonomy" id="2975601"/>
    <lineage>
        <taxon>Bacteria</taxon>
        <taxon>Pseudomonadati</taxon>
        <taxon>Pseudomonadota</taxon>
        <taxon>Betaproteobacteria</taxon>
        <taxon>Nitrosomonadales</taxon>
        <taxon>Sterolibacteriaceae</taxon>
        <taxon>Candidatus Nitricoxidivorans</taxon>
    </lineage>
</organism>
<feature type="chain" id="PRO_5041331024" evidence="2">
    <location>
        <begin position="25"/>
        <end position="116"/>
    </location>
</feature>
<name>A0AA49FN82_9PROT</name>
<feature type="region of interest" description="Disordered" evidence="1">
    <location>
        <begin position="81"/>
        <end position="116"/>
    </location>
</feature>
<accession>A0AA49FN82</accession>
<feature type="compositionally biased region" description="Basic and acidic residues" evidence="1">
    <location>
        <begin position="81"/>
        <end position="96"/>
    </location>
</feature>